<dbReference type="EMBL" id="MU150304">
    <property type="protein sequence ID" value="KAF9460132.1"/>
    <property type="molecule type" value="Genomic_DNA"/>
</dbReference>
<dbReference type="InterPro" id="IPR004152">
    <property type="entry name" value="GAT_dom"/>
</dbReference>
<evidence type="ECO:0000256" key="2">
    <source>
        <dbReference type="ARBA" id="ARBA00022927"/>
    </source>
</evidence>
<dbReference type="InterPro" id="IPR044103">
    <property type="entry name" value="GAT_LSB5"/>
</dbReference>
<accession>A0A9P6CC13</accession>
<dbReference type="SMART" id="SM00288">
    <property type="entry name" value="VHS"/>
    <property type="match status" value="1"/>
</dbReference>
<keyword evidence="1" id="KW-0813">Transport</keyword>
<dbReference type="GO" id="GO:0015031">
    <property type="term" value="P:protein transport"/>
    <property type="evidence" value="ECO:0007669"/>
    <property type="project" value="UniProtKB-KW"/>
</dbReference>
<organism evidence="5 6">
    <name type="scientific">Collybia nuda</name>
    <dbReference type="NCBI Taxonomy" id="64659"/>
    <lineage>
        <taxon>Eukaryota</taxon>
        <taxon>Fungi</taxon>
        <taxon>Dikarya</taxon>
        <taxon>Basidiomycota</taxon>
        <taxon>Agaricomycotina</taxon>
        <taxon>Agaricomycetes</taxon>
        <taxon>Agaricomycetidae</taxon>
        <taxon>Agaricales</taxon>
        <taxon>Tricholomatineae</taxon>
        <taxon>Clitocybaceae</taxon>
        <taxon>Collybia</taxon>
    </lineage>
</organism>
<dbReference type="PANTHER" id="PTHR47789:SF1">
    <property type="entry name" value="LAS SEVENTEEN-BINDING PROTEIN 5"/>
    <property type="match status" value="1"/>
</dbReference>
<feature type="domain" description="VHS" evidence="4">
    <location>
        <begin position="27"/>
        <end position="163"/>
    </location>
</feature>
<proteinExistence type="predicted"/>
<dbReference type="GO" id="GO:0030479">
    <property type="term" value="C:actin cortical patch"/>
    <property type="evidence" value="ECO:0007669"/>
    <property type="project" value="TreeGrafter"/>
</dbReference>
<sequence>MSAFSFARQAFGREKPHSSITDWVDILTLSNIEEEAYDGIPELVDAINLQTAGPAEASRALRKKLKHGNPHQQYRALVLLKALVENCGHKFQSKFSYHFSTFADGQLTDALKQIASDSNADKRVKKKLLLVLASWRDQFKDDPSMTLIAGLFKQCRGEGRRLSSQELAHLAGLDYNNEDSRKKDEAKRKAKREKEEARDRLKREENEQRHRERNGRTNRAPFDFEKDKPKVLASIVDASQASSNLVNAITLVNPTTDNIQTNERVQECLSKAKQARKSVVRYIQLVENEEVIGTLIETNERIVSAIEMYDQLVVQSAVPTAVSTAATADLSATQINPPQGKLDNLQEQRRISIERVRGSDNAPNLHPDLQDLNFGPLGASSNHLPAPLQPSTLSDDGNGQDEVYEVRGSLSDFSDYDSSEEDSRKVVGYPGSGKRKGKNYVDVSDDPEDHGVAPNSRKAPESEADPFADPFADAGPSRQS</sequence>
<dbReference type="GO" id="GO:0051666">
    <property type="term" value="P:actin cortical patch localization"/>
    <property type="evidence" value="ECO:0007669"/>
    <property type="project" value="TreeGrafter"/>
</dbReference>
<evidence type="ECO:0000259" key="4">
    <source>
        <dbReference type="PROSITE" id="PS50179"/>
    </source>
</evidence>
<dbReference type="CDD" id="cd14232">
    <property type="entry name" value="GAT_LSB5"/>
    <property type="match status" value="1"/>
</dbReference>
<dbReference type="CDD" id="cd16980">
    <property type="entry name" value="VHS_Lsb5"/>
    <property type="match status" value="1"/>
</dbReference>
<dbReference type="AlphaFoldDB" id="A0A9P6CC13"/>
<protein>
    <recommendedName>
        <fullName evidence="4">VHS domain-containing protein</fullName>
    </recommendedName>
</protein>
<feature type="region of interest" description="Disordered" evidence="3">
    <location>
        <begin position="357"/>
        <end position="480"/>
    </location>
</feature>
<keyword evidence="6" id="KW-1185">Reference proteome</keyword>
<reference evidence="5" key="1">
    <citation type="submission" date="2020-11" db="EMBL/GenBank/DDBJ databases">
        <authorList>
            <consortium name="DOE Joint Genome Institute"/>
            <person name="Ahrendt S."/>
            <person name="Riley R."/>
            <person name="Andreopoulos W."/>
            <person name="Labutti K."/>
            <person name="Pangilinan J."/>
            <person name="Ruiz-Duenas F.J."/>
            <person name="Barrasa J.M."/>
            <person name="Sanchez-Garcia M."/>
            <person name="Camarero S."/>
            <person name="Miyauchi S."/>
            <person name="Serrano A."/>
            <person name="Linde D."/>
            <person name="Babiker R."/>
            <person name="Drula E."/>
            <person name="Ayuso-Fernandez I."/>
            <person name="Pacheco R."/>
            <person name="Padilla G."/>
            <person name="Ferreira P."/>
            <person name="Barriuso J."/>
            <person name="Kellner H."/>
            <person name="Castanera R."/>
            <person name="Alfaro M."/>
            <person name="Ramirez L."/>
            <person name="Pisabarro A.G."/>
            <person name="Kuo A."/>
            <person name="Tritt A."/>
            <person name="Lipzen A."/>
            <person name="He G."/>
            <person name="Yan M."/>
            <person name="Ng V."/>
            <person name="Cullen D."/>
            <person name="Martin F."/>
            <person name="Rosso M.-N."/>
            <person name="Henrissat B."/>
            <person name="Hibbett D."/>
            <person name="Martinez A.T."/>
            <person name="Grigoriev I.V."/>
        </authorList>
    </citation>
    <scope>NUCLEOTIDE SEQUENCE</scope>
    <source>
        <strain evidence="5">CBS 247.69</strain>
    </source>
</reference>
<dbReference type="GO" id="GO:0043130">
    <property type="term" value="F:ubiquitin binding"/>
    <property type="evidence" value="ECO:0007669"/>
    <property type="project" value="InterPro"/>
</dbReference>
<dbReference type="GO" id="GO:0007034">
    <property type="term" value="P:vacuolar transport"/>
    <property type="evidence" value="ECO:0007669"/>
    <property type="project" value="UniProtKB-ARBA"/>
</dbReference>
<dbReference type="InterPro" id="IPR038425">
    <property type="entry name" value="GAT_sf"/>
</dbReference>
<dbReference type="Gene3D" id="1.20.58.160">
    <property type="match status" value="1"/>
</dbReference>
<dbReference type="InterPro" id="IPR045007">
    <property type="entry name" value="LSB5"/>
</dbReference>
<feature type="compositionally biased region" description="Low complexity" evidence="3">
    <location>
        <begin position="465"/>
        <end position="474"/>
    </location>
</feature>
<keyword evidence="2" id="KW-0653">Protein transport</keyword>
<dbReference type="GO" id="GO:0035091">
    <property type="term" value="F:phosphatidylinositol binding"/>
    <property type="evidence" value="ECO:0007669"/>
    <property type="project" value="InterPro"/>
</dbReference>
<dbReference type="OrthoDB" id="10068368at2759"/>
<dbReference type="Gene3D" id="1.25.40.90">
    <property type="match status" value="1"/>
</dbReference>
<dbReference type="SUPFAM" id="SSF89009">
    <property type="entry name" value="GAT-like domain"/>
    <property type="match status" value="1"/>
</dbReference>
<comment type="caution">
    <text evidence="5">The sequence shown here is derived from an EMBL/GenBank/DDBJ whole genome shotgun (WGS) entry which is preliminary data.</text>
</comment>
<dbReference type="GO" id="GO:0007015">
    <property type="term" value="P:actin filament organization"/>
    <property type="evidence" value="ECO:0007669"/>
    <property type="project" value="InterPro"/>
</dbReference>
<dbReference type="InterPro" id="IPR002014">
    <property type="entry name" value="VHS_dom"/>
</dbReference>
<feature type="region of interest" description="Disordered" evidence="3">
    <location>
        <begin position="179"/>
        <end position="223"/>
    </location>
</feature>
<feature type="compositionally biased region" description="Polar residues" evidence="3">
    <location>
        <begin position="379"/>
        <end position="397"/>
    </location>
</feature>
<dbReference type="InterPro" id="IPR008942">
    <property type="entry name" value="ENTH_VHS"/>
</dbReference>
<evidence type="ECO:0000313" key="6">
    <source>
        <dbReference type="Proteomes" id="UP000807353"/>
    </source>
</evidence>
<dbReference type="PROSITE" id="PS50179">
    <property type="entry name" value="VHS"/>
    <property type="match status" value="1"/>
</dbReference>
<name>A0A9P6CC13_9AGAR</name>
<dbReference type="SUPFAM" id="SSF48464">
    <property type="entry name" value="ENTH/VHS domain"/>
    <property type="match status" value="1"/>
</dbReference>
<dbReference type="GO" id="GO:0006897">
    <property type="term" value="P:endocytosis"/>
    <property type="evidence" value="ECO:0007669"/>
    <property type="project" value="InterPro"/>
</dbReference>
<evidence type="ECO:0000256" key="3">
    <source>
        <dbReference type="SAM" id="MobiDB-lite"/>
    </source>
</evidence>
<evidence type="ECO:0000313" key="5">
    <source>
        <dbReference type="EMBL" id="KAF9460132.1"/>
    </source>
</evidence>
<gene>
    <name evidence="5" type="ORF">BDZ94DRAFT_1223642</name>
</gene>
<feature type="compositionally biased region" description="Basic and acidic residues" evidence="3">
    <location>
        <begin position="179"/>
        <end position="210"/>
    </location>
</feature>
<evidence type="ECO:0000256" key="1">
    <source>
        <dbReference type="ARBA" id="ARBA00022448"/>
    </source>
</evidence>
<dbReference type="Pfam" id="PF00790">
    <property type="entry name" value="VHS"/>
    <property type="match status" value="1"/>
</dbReference>
<dbReference type="PANTHER" id="PTHR47789">
    <property type="entry name" value="LAS SEVENTEEN-BINDING PROTEIN 5"/>
    <property type="match status" value="1"/>
</dbReference>
<dbReference type="Pfam" id="PF03127">
    <property type="entry name" value="GAT"/>
    <property type="match status" value="1"/>
</dbReference>
<dbReference type="Proteomes" id="UP000807353">
    <property type="component" value="Unassembled WGS sequence"/>
</dbReference>